<proteinExistence type="predicted"/>
<dbReference type="GO" id="GO:0003964">
    <property type="term" value="F:RNA-directed DNA polymerase activity"/>
    <property type="evidence" value="ECO:0007669"/>
    <property type="project" value="UniProtKB-KW"/>
</dbReference>
<feature type="compositionally biased region" description="Basic and acidic residues" evidence="8">
    <location>
        <begin position="815"/>
        <end position="836"/>
    </location>
</feature>
<reference evidence="10 11" key="1">
    <citation type="journal article" date="2018" name="Cell">
        <title>The Chara Genome: Secondary Complexity and Implications for Plant Terrestrialization.</title>
        <authorList>
            <person name="Nishiyama T."/>
            <person name="Sakayama H."/>
            <person name="Vries J.D."/>
            <person name="Buschmann H."/>
            <person name="Saint-Marcoux D."/>
            <person name="Ullrich K.K."/>
            <person name="Haas F.B."/>
            <person name="Vanderstraeten L."/>
            <person name="Becker D."/>
            <person name="Lang D."/>
            <person name="Vosolsobe S."/>
            <person name="Rombauts S."/>
            <person name="Wilhelmsson P.K.I."/>
            <person name="Janitza P."/>
            <person name="Kern R."/>
            <person name="Heyl A."/>
            <person name="Rumpler F."/>
            <person name="Villalobos L.I.A.C."/>
            <person name="Clay J.M."/>
            <person name="Skokan R."/>
            <person name="Toyoda A."/>
            <person name="Suzuki Y."/>
            <person name="Kagoshima H."/>
            <person name="Schijlen E."/>
            <person name="Tajeshwar N."/>
            <person name="Catarino B."/>
            <person name="Hetherington A.J."/>
            <person name="Saltykova A."/>
            <person name="Bonnot C."/>
            <person name="Breuninger H."/>
            <person name="Symeonidi A."/>
            <person name="Radhakrishnan G.V."/>
            <person name="Van Nieuwerburgh F."/>
            <person name="Deforce D."/>
            <person name="Chang C."/>
            <person name="Karol K.G."/>
            <person name="Hedrich R."/>
            <person name="Ulvskov P."/>
            <person name="Glockner G."/>
            <person name="Delwiche C.F."/>
            <person name="Petrasek J."/>
            <person name="Van de Peer Y."/>
            <person name="Friml J."/>
            <person name="Beilby M."/>
            <person name="Dolan L."/>
            <person name="Kohara Y."/>
            <person name="Sugano S."/>
            <person name="Fujiyama A."/>
            <person name="Delaux P.-M."/>
            <person name="Quint M."/>
            <person name="TheiBen G."/>
            <person name="Hagemann M."/>
            <person name="Harholt J."/>
            <person name="Dunand C."/>
            <person name="Zachgo S."/>
            <person name="Langdale J."/>
            <person name="Maumus F."/>
            <person name="Straeten D.V.D."/>
            <person name="Gould S.B."/>
            <person name="Rensing S.A."/>
        </authorList>
    </citation>
    <scope>NUCLEOTIDE SEQUENCE [LARGE SCALE GENOMIC DNA]</scope>
    <source>
        <strain evidence="10 11">S276</strain>
    </source>
</reference>
<dbReference type="PROSITE" id="PS50878">
    <property type="entry name" value="RT_POL"/>
    <property type="match status" value="1"/>
</dbReference>
<dbReference type="InterPro" id="IPR000477">
    <property type="entry name" value="RT_dom"/>
</dbReference>
<keyword evidence="5" id="KW-0255">Endonuclease</keyword>
<keyword evidence="6" id="KW-0378">Hydrolase</keyword>
<dbReference type="SUPFAM" id="SSF56672">
    <property type="entry name" value="DNA/RNA polymerases"/>
    <property type="match status" value="1"/>
</dbReference>
<dbReference type="CDD" id="cd01647">
    <property type="entry name" value="RT_LTR"/>
    <property type="match status" value="1"/>
</dbReference>
<feature type="compositionally biased region" description="Polar residues" evidence="8">
    <location>
        <begin position="35"/>
        <end position="49"/>
    </location>
</feature>
<evidence type="ECO:0000256" key="5">
    <source>
        <dbReference type="ARBA" id="ARBA00022759"/>
    </source>
</evidence>
<comment type="caution">
    <text evidence="10">The sequence shown here is derived from an EMBL/GenBank/DDBJ whole genome shotgun (WGS) entry which is preliminary data.</text>
</comment>
<evidence type="ECO:0000256" key="1">
    <source>
        <dbReference type="ARBA" id="ARBA00022670"/>
    </source>
</evidence>
<dbReference type="InterPro" id="IPR043502">
    <property type="entry name" value="DNA/RNA_pol_sf"/>
</dbReference>
<dbReference type="GO" id="GO:0006508">
    <property type="term" value="P:proteolysis"/>
    <property type="evidence" value="ECO:0007669"/>
    <property type="project" value="UniProtKB-KW"/>
</dbReference>
<dbReference type="Pfam" id="PF00078">
    <property type="entry name" value="RVT_1"/>
    <property type="match status" value="1"/>
</dbReference>
<keyword evidence="2" id="KW-0808">Transferase</keyword>
<accession>A0A388KFV8</accession>
<feature type="region of interest" description="Disordered" evidence="8">
    <location>
        <begin position="100"/>
        <end position="124"/>
    </location>
</feature>
<keyword evidence="3" id="KW-0548">Nucleotidyltransferase</keyword>
<dbReference type="GO" id="GO:0004519">
    <property type="term" value="F:endonuclease activity"/>
    <property type="evidence" value="ECO:0007669"/>
    <property type="project" value="UniProtKB-KW"/>
</dbReference>
<evidence type="ECO:0000256" key="4">
    <source>
        <dbReference type="ARBA" id="ARBA00022722"/>
    </source>
</evidence>
<feature type="region of interest" description="Disordered" evidence="8">
    <location>
        <begin position="800"/>
        <end position="836"/>
    </location>
</feature>
<dbReference type="Gene3D" id="3.30.70.270">
    <property type="match status" value="2"/>
</dbReference>
<evidence type="ECO:0000256" key="3">
    <source>
        <dbReference type="ARBA" id="ARBA00022695"/>
    </source>
</evidence>
<dbReference type="InterPro" id="IPR053134">
    <property type="entry name" value="RNA-dir_DNA_polymerase"/>
</dbReference>
<evidence type="ECO:0000256" key="6">
    <source>
        <dbReference type="ARBA" id="ARBA00022801"/>
    </source>
</evidence>
<dbReference type="PANTHER" id="PTHR24559">
    <property type="entry name" value="TRANSPOSON TY3-I GAG-POL POLYPROTEIN"/>
    <property type="match status" value="1"/>
</dbReference>
<dbReference type="GO" id="GO:0008233">
    <property type="term" value="F:peptidase activity"/>
    <property type="evidence" value="ECO:0007669"/>
    <property type="project" value="UniProtKB-KW"/>
</dbReference>
<protein>
    <recommendedName>
        <fullName evidence="9">Reverse transcriptase domain-containing protein</fullName>
    </recommendedName>
</protein>
<dbReference type="FunFam" id="3.10.10.10:FF:000007">
    <property type="entry name" value="Retrovirus-related Pol polyprotein from transposon 17.6-like Protein"/>
    <property type="match status" value="1"/>
</dbReference>
<dbReference type="Gramene" id="GBG68940">
    <property type="protein sequence ID" value="GBG68940"/>
    <property type="gene ID" value="CBR_g3639"/>
</dbReference>
<dbReference type="Gene3D" id="3.10.10.10">
    <property type="entry name" value="HIV Type 1 Reverse Transcriptase, subunit A, domain 1"/>
    <property type="match status" value="1"/>
</dbReference>
<dbReference type="PANTHER" id="PTHR24559:SF444">
    <property type="entry name" value="REVERSE TRANSCRIPTASE DOMAIN-CONTAINING PROTEIN"/>
    <property type="match status" value="1"/>
</dbReference>
<dbReference type="EMBL" id="BFEA01000107">
    <property type="protein sequence ID" value="GBG68940.1"/>
    <property type="molecule type" value="Genomic_DNA"/>
</dbReference>
<feature type="region of interest" description="Disordered" evidence="8">
    <location>
        <begin position="1"/>
        <end position="61"/>
    </location>
</feature>
<name>A0A388KFV8_CHABU</name>
<evidence type="ECO:0000256" key="7">
    <source>
        <dbReference type="ARBA" id="ARBA00022918"/>
    </source>
</evidence>
<dbReference type="Proteomes" id="UP000265515">
    <property type="component" value="Unassembled WGS sequence"/>
</dbReference>
<organism evidence="10 11">
    <name type="scientific">Chara braunii</name>
    <name type="common">Braun's stonewort</name>
    <dbReference type="NCBI Taxonomy" id="69332"/>
    <lineage>
        <taxon>Eukaryota</taxon>
        <taxon>Viridiplantae</taxon>
        <taxon>Streptophyta</taxon>
        <taxon>Charophyceae</taxon>
        <taxon>Charales</taxon>
        <taxon>Characeae</taxon>
        <taxon>Chara</taxon>
    </lineage>
</organism>
<keyword evidence="11" id="KW-1185">Reference proteome</keyword>
<keyword evidence="7" id="KW-0695">RNA-directed DNA polymerase</keyword>
<gene>
    <name evidence="10" type="ORF">CBR_g3639</name>
</gene>
<evidence type="ECO:0000256" key="2">
    <source>
        <dbReference type="ARBA" id="ARBA00022679"/>
    </source>
</evidence>
<keyword evidence="4" id="KW-0540">Nuclease</keyword>
<evidence type="ECO:0000256" key="8">
    <source>
        <dbReference type="SAM" id="MobiDB-lite"/>
    </source>
</evidence>
<dbReference type="AlphaFoldDB" id="A0A388KFV8"/>
<dbReference type="FunFam" id="3.30.70.270:FF:000020">
    <property type="entry name" value="Transposon Tf2-6 polyprotein-like Protein"/>
    <property type="match status" value="1"/>
</dbReference>
<evidence type="ECO:0000313" key="10">
    <source>
        <dbReference type="EMBL" id="GBG68940.1"/>
    </source>
</evidence>
<feature type="compositionally biased region" description="Basic and acidic residues" evidence="8">
    <location>
        <begin position="107"/>
        <end position="120"/>
    </location>
</feature>
<dbReference type="InterPro" id="IPR043128">
    <property type="entry name" value="Rev_trsase/Diguanyl_cyclase"/>
</dbReference>
<feature type="domain" description="Reverse transcriptase" evidence="9">
    <location>
        <begin position="505"/>
        <end position="684"/>
    </location>
</feature>
<evidence type="ECO:0000313" key="11">
    <source>
        <dbReference type="Proteomes" id="UP000265515"/>
    </source>
</evidence>
<evidence type="ECO:0000259" key="9">
    <source>
        <dbReference type="PROSITE" id="PS50878"/>
    </source>
</evidence>
<keyword evidence="1" id="KW-0645">Protease</keyword>
<sequence>MSTEQDTGALPRRSARIAVRARPAVPPRPKKLSRRTTPAASSTALTVQDATGDHPAYSVRGANEPAADYRGRLLAFTEAVAAVEARKETAEAERQRIANEAAAEAQRTTETDAETRDRRNASSTESLIACEHQWTTILQDMIFVPTEAQADPTPAEAERSNLANLLLGMMRGIMWNNTLLHSHLRTDATQRQTYKNDITALTTAIRTEATQQQQQHHQLNSTITRVNSIEANASAAPGCTTDVTKQLNERIDHVVTIIGDISTFNGPDSISSTVAAIKTDITKLQTRPEAATKTFKMPHFDISKFDDYNKSNALSWWQRFLTEASCRMVPADDMLKAVYLQLIGGAQGWMNHLAATHKRTIAELHTHITWKEFEQLWFTQFMVRNVVKAGMNEVYTCSQGNMPTRDWTTKIRDAIARNDVEEMGLVFLHALPSPDGLAASPPDPRISHLLDEYRDVFEAPTGTVPDRPIRHGITLEAGAVPPRGCIYRMSEEELEVLRAQLDDLLDKGWIRPSCSPYGAPVLFVRKKNKDLRLCIDYRKLNAQTVKNAGPLPRIDDILERLGGATYFSKLDLKSGYHQIEIQPQDRYKTAFKTRYGHFEWIVMPFGLTNAPATFQAAMTTEFRDLVDRSVLIYLDYILVYSRTLDAHIVHLRLVLNRLRLAKYKANLDKCEFARQELEYLCHFVTPKGIRPLADKIQAIVDWSEPRCTTDVRSFMGLAGYYQRFVESYSKVAALLSRLQSPKVPFEFVDAARGAFTTLKAAMQAAPALRIYDPTLPTQVTTDASGYALLDCVLNQSHSTAPAAAGRGGGGNRRIGRIEDKKEKKIAEEQAKGEEDW</sequence>